<feature type="region of interest" description="Disordered" evidence="1">
    <location>
        <begin position="32"/>
        <end position="60"/>
    </location>
</feature>
<evidence type="ECO:0000313" key="5">
    <source>
        <dbReference type="EMBL" id="AEK80715.1"/>
    </source>
</evidence>
<gene>
    <name evidence="5" type="primary">Avh</name>
</gene>
<protein>
    <submittedName>
        <fullName evidence="5">Avh128</fullName>
    </submittedName>
</protein>
<keyword evidence="2" id="KW-0472">Membrane</keyword>
<evidence type="ECO:0000256" key="1">
    <source>
        <dbReference type="SAM" id="MobiDB-lite"/>
    </source>
</evidence>
<dbReference type="KEGG" id="psoj:PHYSODRAFT_288856"/>
<dbReference type="HOGENOM" id="CLU_1345541_0_0_1"/>
<feature type="chain" id="PRO_5007652737" evidence="3">
    <location>
        <begin position="23"/>
        <end position="204"/>
    </location>
</feature>
<feature type="transmembrane region" description="Helical" evidence="2">
    <location>
        <begin position="175"/>
        <end position="199"/>
    </location>
</feature>
<dbReference type="OrthoDB" id="146663at2759"/>
<accession>E0W4T5</accession>
<dbReference type="VEuPathDB" id="FungiDB:PHYSODRAFT_288856"/>
<dbReference type="EMBL" id="JN253903">
    <property type="protein sequence ID" value="AEK80716.1"/>
    <property type="molecule type" value="Genomic_DNA"/>
</dbReference>
<sequence length="204" mass="21998">MKLLHLFLFLLAACVATPNALATTQIQTPALEDKTHHNGPEDLKAAFPDDGKTNNTGKDKREERLNSVVSKIKGILPKKGTGLSTKLDTMRKNPDVVAALERNPTVKRIGDAIENDPKFITNLKNNPEAAKALANNPEFKKAATALENTDVTVTKKDISRLRSAVSTGESTYSRVGGLILGAATVGMPIVSLVLLIIAIQRRHT</sequence>
<keyword evidence="3" id="KW-0732">Signal</keyword>
<keyword evidence="2" id="KW-1133">Transmembrane helix</keyword>
<organism evidence="5">
    <name type="scientific">Phytophthora sojae</name>
    <name type="common">Soybean stem and root rot agent</name>
    <name type="synonym">Phytophthora megasperma f. sp. glycines</name>
    <dbReference type="NCBI Taxonomy" id="67593"/>
    <lineage>
        <taxon>Eukaryota</taxon>
        <taxon>Sar</taxon>
        <taxon>Stramenopiles</taxon>
        <taxon>Oomycota</taxon>
        <taxon>Peronosporomycetes</taxon>
        <taxon>Peronosporales</taxon>
        <taxon>Peronosporaceae</taxon>
        <taxon>Phytophthora</taxon>
    </lineage>
</organism>
<evidence type="ECO:0000256" key="2">
    <source>
        <dbReference type="SAM" id="Phobius"/>
    </source>
</evidence>
<feature type="signal peptide" evidence="3">
    <location>
        <begin position="1"/>
        <end position="22"/>
    </location>
</feature>
<keyword evidence="2" id="KW-0812">Transmembrane</keyword>
<evidence type="ECO:0000256" key="3">
    <source>
        <dbReference type="SAM" id="SignalP"/>
    </source>
</evidence>
<proteinExistence type="predicted"/>
<reference evidence="5" key="1">
    <citation type="journal article" date="2011" name="Plant Cell">
        <title>Transcriptional programming and functional interactions within the Phytophthora sojae RXLR effector repertoire.</title>
        <authorList>
            <person name="Wang Q."/>
            <person name="Han C."/>
            <person name="Ferreira A.O."/>
            <person name="Yu X."/>
            <person name="Ye W."/>
            <person name="Tripathy S."/>
            <person name="Kale S.D."/>
            <person name="Gu B."/>
            <person name="Sheng Y."/>
            <person name="Sui Y."/>
            <person name="Wang X."/>
            <person name="Zhang Z."/>
            <person name="Cheng B."/>
            <person name="Dong S."/>
            <person name="Shan W."/>
            <person name="Zheng X."/>
            <person name="Dou D."/>
            <person name="Tyler B.M."/>
            <person name="Wang Y."/>
        </authorList>
    </citation>
    <scope>NUCLEOTIDE SEQUENCE</scope>
    <source>
        <strain evidence="4">P7064</strain>
        <strain evidence="5">P7074</strain>
        <strain evidence="6">P7076</strain>
    </source>
</reference>
<name>E0W4T5_PHYSO</name>
<dbReference type="EMBL" id="JN253902">
    <property type="protein sequence ID" value="AEK80715.1"/>
    <property type="molecule type" value="Genomic_DNA"/>
</dbReference>
<dbReference type="AlphaFoldDB" id="E0W4T5"/>
<evidence type="ECO:0000313" key="4">
    <source>
        <dbReference type="EMBL" id="AEK80714.1"/>
    </source>
</evidence>
<evidence type="ECO:0000313" key="6">
    <source>
        <dbReference type="EMBL" id="AEK80716.1"/>
    </source>
</evidence>
<dbReference type="EMBL" id="JN253901">
    <property type="protein sequence ID" value="AEK80714.1"/>
    <property type="molecule type" value="Genomic_DNA"/>
</dbReference>